<evidence type="ECO:0000313" key="1">
    <source>
        <dbReference type="EMBL" id="KAK6777483.1"/>
    </source>
</evidence>
<reference evidence="1 2" key="1">
    <citation type="submission" date="2024-02" db="EMBL/GenBank/DDBJ databases">
        <title>de novo genome assembly of Solanum bulbocastanum strain 11H21.</title>
        <authorList>
            <person name="Hosaka A.J."/>
        </authorList>
    </citation>
    <scope>NUCLEOTIDE SEQUENCE [LARGE SCALE GENOMIC DNA]</scope>
    <source>
        <tissue evidence="1">Young leaves</tissue>
    </source>
</reference>
<sequence length="91" mass="10480">MNATKNARSATCNNKVLLQSRQLPNKKKKMFFLQKCLIDLIHVKQLPSSPTNLSSRFQPQHPRHLLRIYDPKTLAGFKVHLTKKGCHFDPS</sequence>
<gene>
    <name evidence="1" type="ORF">RDI58_024200</name>
</gene>
<name>A0AAN8SX39_SOLBU</name>
<dbReference type="AlphaFoldDB" id="A0AAN8SX39"/>
<evidence type="ECO:0000313" key="2">
    <source>
        <dbReference type="Proteomes" id="UP001371456"/>
    </source>
</evidence>
<accession>A0AAN8SX39</accession>
<dbReference type="Proteomes" id="UP001371456">
    <property type="component" value="Unassembled WGS sequence"/>
</dbReference>
<keyword evidence="2" id="KW-1185">Reference proteome</keyword>
<comment type="caution">
    <text evidence="1">The sequence shown here is derived from an EMBL/GenBank/DDBJ whole genome shotgun (WGS) entry which is preliminary data.</text>
</comment>
<dbReference type="EMBL" id="JBANQN010000010">
    <property type="protein sequence ID" value="KAK6777483.1"/>
    <property type="molecule type" value="Genomic_DNA"/>
</dbReference>
<proteinExistence type="predicted"/>
<organism evidence="1 2">
    <name type="scientific">Solanum bulbocastanum</name>
    <name type="common">Wild potato</name>
    <dbReference type="NCBI Taxonomy" id="147425"/>
    <lineage>
        <taxon>Eukaryota</taxon>
        <taxon>Viridiplantae</taxon>
        <taxon>Streptophyta</taxon>
        <taxon>Embryophyta</taxon>
        <taxon>Tracheophyta</taxon>
        <taxon>Spermatophyta</taxon>
        <taxon>Magnoliopsida</taxon>
        <taxon>eudicotyledons</taxon>
        <taxon>Gunneridae</taxon>
        <taxon>Pentapetalae</taxon>
        <taxon>asterids</taxon>
        <taxon>lamiids</taxon>
        <taxon>Solanales</taxon>
        <taxon>Solanaceae</taxon>
        <taxon>Solanoideae</taxon>
        <taxon>Solaneae</taxon>
        <taxon>Solanum</taxon>
    </lineage>
</organism>
<protein>
    <submittedName>
        <fullName evidence="1">Uncharacterized protein</fullName>
    </submittedName>
</protein>